<name>A0A175RE70_9MICO</name>
<evidence type="ECO:0000256" key="2">
    <source>
        <dbReference type="SAM" id="Phobius"/>
    </source>
</evidence>
<dbReference type="RefSeq" id="WP_242863098.1">
    <property type="nucleotide sequence ID" value="NZ_LDQC01000152.1"/>
</dbReference>
<keyword evidence="2" id="KW-0812">Transmembrane</keyword>
<dbReference type="PATRIC" id="fig|33881.3.peg.571"/>
<dbReference type="Proteomes" id="UP000078252">
    <property type="component" value="Unassembled WGS sequence"/>
</dbReference>
<organism evidence="3 4">
    <name type="scientific">Curtobacterium luteum</name>
    <dbReference type="NCBI Taxonomy" id="33881"/>
    <lineage>
        <taxon>Bacteria</taxon>
        <taxon>Bacillati</taxon>
        <taxon>Actinomycetota</taxon>
        <taxon>Actinomycetes</taxon>
        <taxon>Micrococcales</taxon>
        <taxon>Microbacteriaceae</taxon>
        <taxon>Curtobacterium</taxon>
    </lineage>
</organism>
<proteinExistence type="predicted"/>
<reference evidence="3 4" key="1">
    <citation type="journal article" date="2016" name="Front. Microbiol.">
        <title>Genomic Resource of Rice Seed Associated Bacteria.</title>
        <authorList>
            <person name="Midha S."/>
            <person name="Bansal K."/>
            <person name="Sharma S."/>
            <person name="Kumar N."/>
            <person name="Patil P.P."/>
            <person name="Chaudhry V."/>
            <person name="Patil P.B."/>
        </authorList>
    </citation>
    <scope>NUCLEOTIDE SEQUENCE [LARGE SCALE GENOMIC DNA]</scope>
    <source>
        <strain evidence="3 4">NS184</strain>
    </source>
</reference>
<keyword evidence="2" id="KW-0472">Membrane</keyword>
<evidence type="ECO:0000313" key="3">
    <source>
        <dbReference type="EMBL" id="KTR02090.1"/>
    </source>
</evidence>
<sequence length="151" mass="15774">GAGRDGAGRPGDGRPGDGMAGAAPSSRFGRSPLDFGATVGLLVLGLWSVLQSLLVGQVASAVRQTFEQRYTTFSDPSALTTAAVVGAVAGVVLFALTLWWSIRRLRARRWTFWVPLLGGAVSTAVSVTAFLVVVMQDPRFVEAVLRQSGGA</sequence>
<evidence type="ECO:0000313" key="4">
    <source>
        <dbReference type="Proteomes" id="UP000078252"/>
    </source>
</evidence>
<dbReference type="InterPro" id="IPR046231">
    <property type="entry name" value="DUF6264"/>
</dbReference>
<comment type="caution">
    <text evidence="3">The sequence shown here is derived from an EMBL/GenBank/DDBJ whole genome shotgun (WGS) entry which is preliminary data.</text>
</comment>
<dbReference type="EMBL" id="LDQC01000152">
    <property type="protein sequence ID" value="KTR02090.1"/>
    <property type="molecule type" value="Genomic_DNA"/>
</dbReference>
<feature type="transmembrane region" description="Helical" evidence="2">
    <location>
        <begin position="79"/>
        <end position="100"/>
    </location>
</feature>
<evidence type="ECO:0000256" key="1">
    <source>
        <dbReference type="SAM" id="MobiDB-lite"/>
    </source>
</evidence>
<protein>
    <submittedName>
        <fullName evidence="3">Uncharacterized protein</fullName>
    </submittedName>
</protein>
<feature type="transmembrane region" description="Helical" evidence="2">
    <location>
        <begin position="112"/>
        <end position="135"/>
    </location>
</feature>
<feature type="compositionally biased region" description="Gly residues" evidence="1">
    <location>
        <begin position="1"/>
        <end position="10"/>
    </location>
</feature>
<feature type="region of interest" description="Disordered" evidence="1">
    <location>
        <begin position="1"/>
        <end position="23"/>
    </location>
</feature>
<dbReference type="AlphaFoldDB" id="A0A175RE70"/>
<feature type="non-terminal residue" evidence="3">
    <location>
        <position position="1"/>
    </location>
</feature>
<keyword evidence="2" id="KW-1133">Transmembrane helix</keyword>
<accession>A0A175RE70</accession>
<dbReference type="Pfam" id="PF19779">
    <property type="entry name" value="DUF6264"/>
    <property type="match status" value="1"/>
</dbReference>
<feature type="transmembrane region" description="Helical" evidence="2">
    <location>
        <begin position="35"/>
        <end position="59"/>
    </location>
</feature>
<gene>
    <name evidence="3" type="ORF">NS184_16880</name>
</gene>